<sequence length="424" mass="44217">MHRMKAGLFKWYRGWTMVAMGIVMVMLSVGSVVYGYSIYLTPVSKELGLARETANVGIVFQHIGSALLAPVIGRILDFVKVRTVVAFCGLALGAGLIGLGFGDALWAKAVLLVLPLSLGLAGAGAVASYVLVARWFKVHRGRAMTIVAFGQSAASVIVAPLIAMLIEEFGWREALLIQGIFVGAAMLLIAAGLVDRPAEGEHEPLGKAVPVPEADLHDKGEIGHPLTLRQIASSPVFWMLAAIVSATLAVVQASIASLVPLATGRGISLVQATTLLSMLGISGIFGKTVLAIVADRFQRITLITVAIAIIMCFTLSLTVDAGFAGLAASSLMAGMAIGGFFPMYSALLADVFGAHSLGTTEGLVAPAISLSSAGAIYLAGVTYDVSGDYRLTFLIFSAILLGALVLSATVRLFGNLHEVRPKPV</sequence>
<dbReference type="InterPro" id="IPR050327">
    <property type="entry name" value="Proton-linked_MCT"/>
</dbReference>
<keyword evidence="3 4" id="KW-0472">Membrane</keyword>
<dbReference type="GO" id="GO:0022857">
    <property type="term" value="F:transmembrane transporter activity"/>
    <property type="evidence" value="ECO:0007669"/>
    <property type="project" value="InterPro"/>
</dbReference>
<dbReference type="PROSITE" id="PS50850">
    <property type="entry name" value="MFS"/>
    <property type="match status" value="1"/>
</dbReference>
<feature type="transmembrane region" description="Helical" evidence="4">
    <location>
        <begin position="275"/>
        <end position="293"/>
    </location>
</feature>
<organism evidence="6 7">
    <name type="scientific">Novosphingobium pentaromativorans US6-1</name>
    <dbReference type="NCBI Taxonomy" id="1088721"/>
    <lineage>
        <taxon>Bacteria</taxon>
        <taxon>Pseudomonadati</taxon>
        <taxon>Pseudomonadota</taxon>
        <taxon>Alphaproteobacteria</taxon>
        <taxon>Sphingomonadales</taxon>
        <taxon>Sphingomonadaceae</taxon>
        <taxon>Novosphingobium</taxon>
    </lineage>
</organism>
<dbReference type="InterPro" id="IPR020846">
    <property type="entry name" value="MFS_dom"/>
</dbReference>
<feature type="transmembrane region" description="Helical" evidence="4">
    <location>
        <begin position="54"/>
        <end position="72"/>
    </location>
</feature>
<keyword evidence="2 4" id="KW-1133">Transmembrane helix</keyword>
<dbReference type="AlphaFoldDB" id="G6ECH9"/>
<feature type="transmembrane region" description="Helical" evidence="4">
    <location>
        <begin position="144"/>
        <end position="163"/>
    </location>
</feature>
<comment type="caution">
    <text evidence="6">The sequence shown here is derived from an EMBL/GenBank/DDBJ whole genome shotgun (WGS) entry which is preliminary data.</text>
</comment>
<feature type="transmembrane region" description="Helical" evidence="4">
    <location>
        <begin position="84"/>
        <end position="106"/>
    </location>
</feature>
<feature type="transmembrane region" description="Helical" evidence="4">
    <location>
        <begin position="112"/>
        <end position="132"/>
    </location>
</feature>
<accession>G6ECH9</accession>
<dbReference type="Pfam" id="PF07690">
    <property type="entry name" value="MFS_1"/>
    <property type="match status" value="1"/>
</dbReference>
<name>G6ECH9_9SPHN</name>
<dbReference type="PATRIC" id="fig|1088721.3.peg.2029"/>
<feature type="transmembrane region" description="Helical" evidence="4">
    <location>
        <begin position="175"/>
        <end position="194"/>
    </location>
</feature>
<evidence type="ECO:0000259" key="5">
    <source>
        <dbReference type="PROSITE" id="PS50850"/>
    </source>
</evidence>
<evidence type="ECO:0000256" key="2">
    <source>
        <dbReference type="ARBA" id="ARBA00022989"/>
    </source>
</evidence>
<feature type="transmembrane region" description="Helical" evidence="4">
    <location>
        <begin position="300"/>
        <end position="319"/>
    </location>
</feature>
<feature type="transmembrane region" description="Helical" evidence="4">
    <location>
        <begin position="12"/>
        <end position="34"/>
    </location>
</feature>
<reference evidence="6 7" key="1">
    <citation type="journal article" date="2012" name="J. Bacteriol.">
        <title>Genome sequence of benzo(a)pyrene-degrading bacterium Novosphingobium pentaromativorans US6-1.</title>
        <authorList>
            <person name="Luo Y.R."/>
            <person name="Kang S.G."/>
            <person name="Kim S.J."/>
            <person name="Kim M.R."/>
            <person name="Li N."/>
            <person name="Lee J.H."/>
            <person name="Kwon K.K."/>
        </authorList>
    </citation>
    <scope>NUCLEOTIDE SEQUENCE [LARGE SCALE GENOMIC DNA]</scope>
    <source>
        <strain evidence="6 7">US6-1</strain>
    </source>
</reference>
<dbReference type="PANTHER" id="PTHR11360">
    <property type="entry name" value="MONOCARBOXYLATE TRANSPORTER"/>
    <property type="match status" value="1"/>
</dbReference>
<evidence type="ECO:0000256" key="4">
    <source>
        <dbReference type="SAM" id="Phobius"/>
    </source>
</evidence>
<keyword evidence="7" id="KW-1185">Reference proteome</keyword>
<keyword evidence="1 4" id="KW-0812">Transmembrane</keyword>
<dbReference type="eggNOG" id="COG2814">
    <property type="taxonomic scope" value="Bacteria"/>
</dbReference>
<dbReference type="InterPro" id="IPR011701">
    <property type="entry name" value="MFS"/>
</dbReference>
<feature type="transmembrane region" description="Helical" evidence="4">
    <location>
        <begin position="389"/>
        <end position="413"/>
    </location>
</feature>
<proteinExistence type="predicted"/>
<dbReference type="SUPFAM" id="SSF103473">
    <property type="entry name" value="MFS general substrate transporter"/>
    <property type="match status" value="1"/>
</dbReference>
<feature type="transmembrane region" description="Helical" evidence="4">
    <location>
        <begin position="363"/>
        <end position="383"/>
    </location>
</feature>
<dbReference type="EMBL" id="AGFM01000029">
    <property type="protein sequence ID" value="EHJ60890.1"/>
    <property type="molecule type" value="Genomic_DNA"/>
</dbReference>
<evidence type="ECO:0000313" key="6">
    <source>
        <dbReference type="EMBL" id="EHJ60890.1"/>
    </source>
</evidence>
<evidence type="ECO:0000313" key="7">
    <source>
        <dbReference type="Proteomes" id="UP000004030"/>
    </source>
</evidence>
<evidence type="ECO:0000256" key="1">
    <source>
        <dbReference type="ARBA" id="ARBA00022692"/>
    </source>
</evidence>
<dbReference type="InterPro" id="IPR036259">
    <property type="entry name" value="MFS_trans_sf"/>
</dbReference>
<dbReference type="Gene3D" id="1.20.1250.20">
    <property type="entry name" value="MFS general substrate transporter like domains"/>
    <property type="match status" value="1"/>
</dbReference>
<feature type="domain" description="Major facilitator superfamily (MFS) profile" evidence="5">
    <location>
        <begin position="14"/>
        <end position="415"/>
    </location>
</feature>
<dbReference type="STRING" id="1088721.JI59_09835"/>
<feature type="transmembrane region" description="Helical" evidence="4">
    <location>
        <begin position="331"/>
        <end position="351"/>
    </location>
</feature>
<evidence type="ECO:0000256" key="3">
    <source>
        <dbReference type="ARBA" id="ARBA00023136"/>
    </source>
</evidence>
<protein>
    <recommendedName>
        <fullName evidence="5">Major facilitator superfamily (MFS) profile domain-containing protein</fullName>
    </recommendedName>
</protein>
<dbReference type="Proteomes" id="UP000004030">
    <property type="component" value="Unassembled WGS sequence"/>
</dbReference>
<gene>
    <name evidence="6" type="ORF">NSU_2050</name>
</gene>
<feature type="transmembrane region" description="Helical" evidence="4">
    <location>
        <begin position="236"/>
        <end position="255"/>
    </location>
</feature>
<dbReference type="KEGG" id="npn:JI59_09835"/>
<dbReference type="PANTHER" id="PTHR11360:SF284">
    <property type="entry name" value="EG:103B4.3 PROTEIN-RELATED"/>
    <property type="match status" value="1"/>
</dbReference>